<feature type="domain" description="Muskelin N-terminal" evidence="3">
    <location>
        <begin position="29"/>
        <end position="222"/>
    </location>
</feature>
<dbReference type="PROSITE" id="PS50896">
    <property type="entry name" value="LISH"/>
    <property type="match status" value="1"/>
</dbReference>
<organism evidence="4 5">
    <name type="scientific">Batrachochytrium salamandrivorans</name>
    <dbReference type="NCBI Taxonomy" id="1357716"/>
    <lineage>
        <taxon>Eukaryota</taxon>
        <taxon>Fungi</taxon>
        <taxon>Fungi incertae sedis</taxon>
        <taxon>Chytridiomycota</taxon>
        <taxon>Chytridiomycota incertae sedis</taxon>
        <taxon>Chytridiomycetes</taxon>
        <taxon>Rhizophydiales</taxon>
        <taxon>Rhizophydiales incertae sedis</taxon>
        <taxon>Batrachochytrium</taxon>
    </lineage>
</organism>
<protein>
    <recommendedName>
        <fullName evidence="3">Muskelin N-terminal domain-containing protein</fullName>
    </recommendedName>
</protein>
<dbReference type="SUPFAM" id="SSF49785">
    <property type="entry name" value="Galactose-binding domain-like"/>
    <property type="match status" value="1"/>
</dbReference>
<dbReference type="Proteomes" id="UP001648503">
    <property type="component" value="Unassembled WGS sequence"/>
</dbReference>
<evidence type="ECO:0000313" key="5">
    <source>
        <dbReference type="Proteomes" id="UP001648503"/>
    </source>
</evidence>
<keyword evidence="2" id="KW-0677">Repeat</keyword>
<name>A0ABQ8FNA8_9FUNG</name>
<dbReference type="InterPro" id="IPR008979">
    <property type="entry name" value="Galactose-bd-like_sf"/>
</dbReference>
<sequence length="753" mass="86927">MSYSLLSPQEQQQQQQQDILKKQLKVPAQKLEYSIHACSSYSSSYLPANILVNRPQDQSSRWSSGSNNQMQFITLKLAAMSVVQTITFGKYHKVHVCNLKEFKVYGGMTPNHMLELLHSGLRNDSEQETFALKYSANGVVFPCLYLKIVPLLAWGANFNFSIWYTELRGISQPEIVELTHQQYSNYRETEVIRLCLKHFRQRNHLDSFQLLQERTNMQLEDPLLTDLHRHLVVNGDFDGAEELLIRAASRDLFDDYISCCVYKPVWNLILPTDTESLVPSKRGGHQMCIDSDGTLFLFGGWDGARDLSDFWAFEESTRQWRCISMDTRKQSGPGPRSCHKICYDPCKTAIYILGKYVDPESRPNMPLDSDFWRYDLLTSRWTRLSSNTAQEGGPELIYDHQMIVDADHQILYVFGGRTIGPDVSQTVYSGLYSYSIATNQWRLISTDTSQPENTIQLKSRIGHSMLLNPNTRELYIFAGQRNKEYLSDFYVYEMDTDTIREIARDYTKSGGPDAGFTQRATIDTDFGEFYVLSGLMREKNSTQETVRNSFWVYSIKRNQWSRVYQNENISAEYWANMADKEPRPRFAHQLVYNPKLKCQYLFGGNPGEIGNPNLRLDDLWELRLVRPTTEDVLRRAIFQIRRQKFTEMCQNSTANPFSTLQYLQTQVSLFVNHEDETESKAFRDLSSSLFRWTPPCPAESTSTQSGTSTDGMPLSGAKDMYALRTQLYESLLEFFPDSMRDPKENLVDLVPMC</sequence>
<evidence type="ECO:0000256" key="2">
    <source>
        <dbReference type="ARBA" id="ARBA00022737"/>
    </source>
</evidence>
<dbReference type="Gene3D" id="2.60.120.260">
    <property type="entry name" value="Galactose-binding domain-like"/>
    <property type="match status" value="1"/>
</dbReference>
<accession>A0ABQ8FNA8</accession>
<dbReference type="PANTHER" id="PTHR15526">
    <property type="entry name" value="MUSKELIN"/>
    <property type="match status" value="1"/>
</dbReference>
<keyword evidence="5" id="KW-1185">Reference proteome</keyword>
<dbReference type="Gene3D" id="2.120.10.80">
    <property type="entry name" value="Kelch-type beta propeller"/>
    <property type="match status" value="2"/>
</dbReference>
<dbReference type="Pfam" id="PF06588">
    <property type="entry name" value="Muskelin_N"/>
    <property type="match status" value="1"/>
</dbReference>
<dbReference type="Pfam" id="PF24681">
    <property type="entry name" value="Kelch_KLHDC2_KLHL20_DRC7"/>
    <property type="match status" value="1"/>
</dbReference>
<dbReference type="InterPro" id="IPR010565">
    <property type="entry name" value="Muskelin_N"/>
</dbReference>
<keyword evidence="1" id="KW-0880">Kelch repeat</keyword>
<comment type="caution">
    <text evidence="4">The sequence shown here is derived from an EMBL/GenBank/DDBJ whole genome shotgun (WGS) entry which is preliminary data.</text>
</comment>
<dbReference type="InterPro" id="IPR006594">
    <property type="entry name" value="LisH"/>
</dbReference>
<dbReference type="SUPFAM" id="SSF117281">
    <property type="entry name" value="Kelch motif"/>
    <property type="match status" value="2"/>
</dbReference>
<dbReference type="PANTHER" id="PTHR15526:SF5">
    <property type="entry name" value="MUSKELIN"/>
    <property type="match status" value="1"/>
</dbReference>
<evidence type="ECO:0000256" key="1">
    <source>
        <dbReference type="ARBA" id="ARBA00022441"/>
    </source>
</evidence>
<gene>
    <name evidence="4" type="ORF">BASA50_001848</name>
</gene>
<dbReference type="InterPro" id="IPR015915">
    <property type="entry name" value="Kelch-typ_b-propeller"/>
</dbReference>
<evidence type="ECO:0000313" key="4">
    <source>
        <dbReference type="EMBL" id="KAH6601169.1"/>
    </source>
</evidence>
<dbReference type="InterPro" id="IPR052456">
    <property type="entry name" value="CTLH_complex_component"/>
</dbReference>
<proteinExistence type="predicted"/>
<dbReference type="EMBL" id="JAFCIX010000017">
    <property type="protein sequence ID" value="KAH6601169.1"/>
    <property type="molecule type" value="Genomic_DNA"/>
</dbReference>
<reference evidence="4 5" key="1">
    <citation type="submission" date="2021-02" db="EMBL/GenBank/DDBJ databases">
        <title>Variation within the Batrachochytrium salamandrivorans European outbreak.</title>
        <authorList>
            <person name="Kelly M."/>
            <person name="Pasmans F."/>
            <person name="Shea T.P."/>
            <person name="Munoz J.F."/>
            <person name="Carranza S."/>
            <person name="Cuomo C.A."/>
            <person name="Martel A."/>
        </authorList>
    </citation>
    <scope>NUCLEOTIDE SEQUENCE [LARGE SCALE GENOMIC DNA]</scope>
    <source>
        <strain evidence="4 5">AMFP18/2</strain>
    </source>
</reference>
<evidence type="ECO:0000259" key="3">
    <source>
        <dbReference type="Pfam" id="PF06588"/>
    </source>
</evidence>